<dbReference type="AlphaFoldDB" id="A0A0F9DKV6"/>
<evidence type="ECO:0008006" key="2">
    <source>
        <dbReference type="Google" id="ProtNLM"/>
    </source>
</evidence>
<organism evidence="1">
    <name type="scientific">marine sediment metagenome</name>
    <dbReference type="NCBI Taxonomy" id="412755"/>
    <lineage>
        <taxon>unclassified sequences</taxon>
        <taxon>metagenomes</taxon>
        <taxon>ecological metagenomes</taxon>
    </lineage>
</organism>
<name>A0A0F9DKV6_9ZZZZ</name>
<accession>A0A0F9DKV6</accession>
<feature type="non-terminal residue" evidence="1">
    <location>
        <position position="463"/>
    </location>
</feature>
<gene>
    <name evidence="1" type="ORF">LCGC14_2264770</name>
</gene>
<proteinExistence type="predicted"/>
<sequence length="463" mass="53550">MPQQTQIEKSELVEKPKLSEPFPNIQQYWTCSKTGLIVPKYEDENMQWREKLLKKAENDTKLQKDLLTASASSLLYWINTFVMTYHQFDVAPDGNRIESPHPHVPFITWEIQDELFDLFEYCLPRGKDVLIDKSRDMGASWICVAFLHWLWLFDDKAPQLLEMSRTESYVDQTGNMKALFQKHDYINGWLPDWMLPPDCLVGQKHRTKLHMLNILTGACIDGESTTEHAASGDRRKVILLDEFAKVPNGKQMRSATRDAGLMRIVNSTPFGAGTEYSRWKLSEKIKVFILAFHEHPQKGKGRYLAKKEDGSWKIRSPWYDEEDKVRTRQEMAMQVDRCDIESGETVFSIPNIDVHMALYARPPKSRHHVSLDPHVPNIDIPKAIQRRDIKVVKITRDTKGPLRIWPLLLDGRLDQTKTYIFGIDTSKGMGASESVVSIKCKETNEKVGEWRDANTLPYDFARL</sequence>
<dbReference type="Gene3D" id="3.30.420.240">
    <property type="match status" value="1"/>
</dbReference>
<dbReference type="EMBL" id="LAZR01031177">
    <property type="protein sequence ID" value="KKL54501.1"/>
    <property type="molecule type" value="Genomic_DNA"/>
</dbReference>
<comment type="caution">
    <text evidence="1">The sequence shown here is derived from an EMBL/GenBank/DDBJ whole genome shotgun (WGS) entry which is preliminary data.</text>
</comment>
<dbReference type="Gene3D" id="3.40.50.300">
    <property type="entry name" value="P-loop containing nucleotide triphosphate hydrolases"/>
    <property type="match status" value="1"/>
</dbReference>
<evidence type="ECO:0000313" key="1">
    <source>
        <dbReference type="EMBL" id="KKL54501.1"/>
    </source>
</evidence>
<protein>
    <recommendedName>
        <fullName evidence="2">Terminase large subunit gp17-like C-terminal domain-containing protein</fullName>
    </recommendedName>
</protein>
<reference evidence="1" key="1">
    <citation type="journal article" date="2015" name="Nature">
        <title>Complex archaea that bridge the gap between prokaryotes and eukaryotes.</title>
        <authorList>
            <person name="Spang A."/>
            <person name="Saw J.H."/>
            <person name="Jorgensen S.L."/>
            <person name="Zaremba-Niedzwiedzka K."/>
            <person name="Martijn J."/>
            <person name="Lind A.E."/>
            <person name="van Eijk R."/>
            <person name="Schleper C."/>
            <person name="Guy L."/>
            <person name="Ettema T.J."/>
        </authorList>
    </citation>
    <scope>NUCLEOTIDE SEQUENCE</scope>
</reference>
<dbReference type="InterPro" id="IPR027417">
    <property type="entry name" value="P-loop_NTPase"/>
</dbReference>